<comment type="caution">
    <text evidence="1">The sequence shown here is derived from an EMBL/GenBank/DDBJ whole genome shotgun (WGS) entry which is preliminary data.</text>
</comment>
<proteinExistence type="predicted"/>
<accession>A0A0F9X301</accession>
<dbReference type="Proteomes" id="UP000034112">
    <property type="component" value="Unassembled WGS sequence"/>
</dbReference>
<reference evidence="2" key="1">
    <citation type="journal article" date="2015" name="Genome Announc.">
        <title>Draft whole-genome sequence of the biocontrol agent Trichoderma harzianum T6776.</title>
        <authorList>
            <person name="Baroncelli R."/>
            <person name="Piaggeschi G."/>
            <person name="Fiorini L."/>
            <person name="Bertolini E."/>
            <person name="Zapparata A."/>
            <person name="Pe M.E."/>
            <person name="Sarrocco S."/>
            <person name="Vannacci G."/>
        </authorList>
    </citation>
    <scope>NUCLEOTIDE SEQUENCE [LARGE SCALE GENOMIC DNA]</scope>
    <source>
        <strain evidence="2">T6776</strain>
    </source>
</reference>
<dbReference type="AlphaFoldDB" id="A0A0F9X301"/>
<evidence type="ECO:0000313" key="1">
    <source>
        <dbReference type="EMBL" id="KKO99555.1"/>
    </source>
</evidence>
<gene>
    <name evidence="1" type="ORF">THAR02_08340</name>
</gene>
<evidence type="ECO:0000313" key="2">
    <source>
        <dbReference type="Proteomes" id="UP000034112"/>
    </source>
</evidence>
<organism evidence="1 2">
    <name type="scientific">Trichoderma harzianum</name>
    <name type="common">Hypocrea lixii</name>
    <dbReference type="NCBI Taxonomy" id="5544"/>
    <lineage>
        <taxon>Eukaryota</taxon>
        <taxon>Fungi</taxon>
        <taxon>Dikarya</taxon>
        <taxon>Ascomycota</taxon>
        <taxon>Pezizomycotina</taxon>
        <taxon>Sordariomycetes</taxon>
        <taxon>Hypocreomycetidae</taxon>
        <taxon>Hypocreales</taxon>
        <taxon>Hypocreaceae</taxon>
        <taxon>Trichoderma</taxon>
    </lineage>
</organism>
<sequence>MALHSAPDRNAGKEAGRVEMKGVSTYNGMLADIKDTREDEAALCGVMMPWFKFTHGIDTFWVGQNGWAGTYECRFYSIDLAEIYHPDEHSYKCAQTDAIQRATSLRD</sequence>
<dbReference type="OrthoDB" id="4899734at2759"/>
<protein>
    <submittedName>
        <fullName evidence="1">Uncharacterized protein</fullName>
    </submittedName>
</protein>
<dbReference type="EMBL" id="JOKZ01000316">
    <property type="protein sequence ID" value="KKO99555.1"/>
    <property type="molecule type" value="Genomic_DNA"/>
</dbReference>
<name>A0A0F9X301_TRIHA</name>